<dbReference type="AlphaFoldDB" id="A0A7Z0C4J3"/>
<dbReference type="EMBL" id="JACBZI010000001">
    <property type="protein sequence ID" value="NYI10179.1"/>
    <property type="molecule type" value="Genomic_DNA"/>
</dbReference>
<evidence type="ECO:0000313" key="2">
    <source>
        <dbReference type="Proteomes" id="UP000537326"/>
    </source>
</evidence>
<reference evidence="1 2" key="1">
    <citation type="submission" date="2020-07" db="EMBL/GenBank/DDBJ databases">
        <title>Sequencing the genomes of 1000 actinobacteria strains.</title>
        <authorList>
            <person name="Klenk H.-P."/>
        </authorList>
    </citation>
    <scope>NUCLEOTIDE SEQUENCE [LARGE SCALE GENOMIC DNA]</scope>
    <source>
        <strain evidence="1 2">DSM 18248</strain>
    </source>
</reference>
<name>A0A7Z0C4J3_9ACTN</name>
<dbReference type="Proteomes" id="UP000537326">
    <property type="component" value="Unassembled WGS sequence"/>
</dbReference>
<organism evidence="1 2">
    <name type="scientific">Nocardioides marinus</name>
    <dbReference type="NCBI Taxonomy" id="374514"/>
    <lineage>
        <taxon>Bacteria</taxon>
        <taxon>Bacillati</taxon>
        <taxon>Actinomycetota</taxon>
        <taxon>Actinomycetes</taxon>
        <taxon>Propionibacteriales</taxon>
        <taxon>Nocardioidaceae</taxon>
        <taxon>Nocardioides</taxon>
    </lineage>
</organism>
<evidence type="ECO:0000313" key="1">
    <source>
        <dbReference type="EMBL" id="NYI10179.1"/>
    </source>
</evidence>
<dbReference type="RefSeq" id="WP_179529589.1">
    <property type="nucleotide sequence ID" value="NZ_BAAAPP010000003.1"/>
</dbReference>
<proteinExistence type="predicted"/>
<accession>A0A7Z0C4J3</accession>
<protein>
    <submittedName>
        <fullName evidence="1">Uncharacterized protein</fullName>
    </submittedName>
</protein>
<comment type="caution">
    <text evidence="1">The sequence shown here is derived from an EMBL/GenBank/DDBJ whole genome shotgun (WGS) entry which is preliminary data.</text>
</comment>
<sequence length="59" mass="6376">MWDTVQDSWGQTTTQDACAEEHLSHDRPCVRCGHAMHTFLACDASCGCEPVSVPVRAAG</sequence>
<gene>
    <name evidence="1" type="ORF">BKA05_001694</name>
</gene>
<keyword evidence="2" id="KW-1185">Reference proteome</keyword>